<evidence type="ECO:0000313" key="1">
    <source>
        <dbReference type="EMBL" id="WNL49834.1"/>
    </source>
</evidence>
<dbReference type="EMBL" id="OR343188">
    <property type="protein sequence ID" value="WNL49834.1"/>
    <property type="molecule type" value="Genomic_DNA"/>
</dbReference>
<proteinExistence type="predicted"/>
<accession>A0AA96ELH3</accession>
<gene>
    <name evidence="1" type="ORF">MarFTMF_318</name>
</gene>
<sequence length="81" mass="9456">MSQRPFVRNSTMFSGRKGDTPCRLPEGFAPVRDCGCIGEGKLCVVYDILSRSRLMMSFYETVDLLAWERTCQKKWREERKT</sequence>
<organism evidence="1">
    <name type="scientific">Marseillevirus sp</name>
    <dbReference type="NCBI Taxonomy" id="2809551"/>
    <lineage>
        <taxon>Viruses</taxon>
        <taxon>Varidnaviria</taxon>
        <taxon>Bamfordvirae</taxon>
        <taxon>Nucleocytoviricota</taxon>
        <taxon>Megaviricetes</taxon>
        <taxon>Pimascovirales</taxon>
        <taxon>Pimascovirales incertae sedis</taxon>
        <taxon>Marseilleviridae</taxon>
        <taxon>Marseillevirus</taxon>
    </lineage>
</organism>
<reference evidence="1" key="1">
    <citation type="submission" date="2023-07" db="EMBL/GenBank/DDBJ databases">
        <authorList>
            <person name="Xia Y."/>
        </authorList>
    </citation>
    <scope>NUCLEOTIDE SEQUENCE</scope>
    <source>
        <strain evidence="1">F</strain>
    </source>
</reference>
<protein>
    <submittedName>
        <fullName evidence="1">Uncharacterized protein</fullName>
    </submittedName>
</protein>
<name>A0AA96ELH3_9VIRU</name>